<dbReference type="InterPro" id="IPR011611">
    <property type="entry name" value="PfkB_dom"/>
</dbReference>
<evidence type="ECO:0000313" key="6">
    <source>
        <dbReference type="Proteomes" id="UP000541810"/>
    </source>
</evidence>
<evidence type="ECO:0000256" key="3">
    <source>
        <dbReference type="ARBA" id="ARBA00022777"/>
    </source>
</evidence>
<dbReference type="PANTHER" id="PTHR43320:SF2">
    <property type="entry name" value="2-DEHYDRO-3-DEOXYGLUCONOKINASE_2-DEHYDRO-3-DEOXYGALACTONOKINASE"/>
    <property type="match status" value="1"/>
</dbReference>
<evidence type="ECO:0000256" key="1">
    <source>
        <dbReference type="ARBA" id="ARBA00010688"/>
    </source>
</evidence>
<protein>
    <submittedName>
        <fullName evidence="5">2-dehydro-3-deoxygluconokinase</fullName>
        <ecNumber evidence="5">2.7.1.45</ecNumber>
    </submittedName>
</protein>
<dbReference type="InterPro" id="IPR029056">
    <property type="entry name" value="Ribokinase-like"/>
</dbReference>
<comment type="similarity">
    <text evidence="1">Belongs to the carbohydrate kinase PfkB family.</text>
</comment>
<accession>A0A7X0H7I4</accession>
<feature type="domain" description="Carbohydrate kinase PfkB" evidence="4">
    <location>
        <begin position="14"/>
        <end position="343"/>
    </location>
</feature>
<dbReference type="RefSeq" id="WP_184678215.1">
    <property type="nucleotide sequence ID" value="NZ_JACHGY010000001.1"/>
</dbReference>
<dbReference type="SUPFAM" id="SSF53613">
    <property type="entry name" value="Ribokinase-like"/>
    <property type="match status" value="1"/>
</dbReference>
<comment type="caution">
    <text evidence="5">The sequence shown here is derived from an EMBL/GenBank/DDBJ whole genome shotgun (WGS) entry which is preliminary data.</text>
</comment>
<name>A0A7X0H7I4_9BACT</name>
<evidence type="ECO:0000313" key="5">
    <source>
        <dbReference type="EMBL" id="MBB6430718.1"/>
    </source>
</evidence>
<dbReference type="GO" id="GO:0008673">
    <property type="term" value="F:2-dehydro-3-deoxygluconokinase activity"/>
    <property type="evidence" value="ECO:0007669"/>
    <property type="project" value="UniProtKB-EC"/>
</dbReference>
<dbReference type="PANTHER" id="PTHR43320">
    <property type="entry name" value="SUGAR KINASE"/>
    <property type="match status" value="1"/>
</dbReference>
<dbReference type="CDD" id="cd01166">
    <property type="entry name" value="KdgK"/>
    <property type="match status" value="1"/>
</dbReference>
<dbReference type="InterPro" id="IPR052700">
    <property type="entry name" value="Carb_kinase_PfkB-like"/>
</dbReference>
<keyword evidence="3 5" id="KW-0418">Kinase</keyword>
<sequence>MSLNVKPADSCELDLVSLGECMIRLSPPGHGRIEFAKELEVSVGGGEYNVAYALTRLGLRTGWVGGLNSSPMGAIIRNHARSAGVDVSNVVEREYDGFGTTDRVGLNFTEVGVSKRGSATLYDRAHSATAGIKPGEVDWKHLFETRGVRWLHTGGIFTALSENTRQVVAEAVKAAHEAGTIVSYDLNFRGRLWTSEEAIATTKPLVPYIDCLIGNEEDFEKVLGYHVEGVDIESTDDLDTGAFKNMVNQVVKDFPNIKVVGTTLRSVKTALINDWSAIMWNDGTFYQGLDMPRLEIEDRVGGGDGFASGFTFGFLTGEEPQRCVDLGVAHGALIMSTRGDTSQLNRTELNRTADGGSARIVR</sequence>
<reference evidence="5 6" key="1">
    <citation type="submission" date="2020-08" db="EMBL/GenBank/DDBJ databases">
        <title>Genomic Encyclopedia of Type Strains, Phase IV (KMG-IV): sequencing the most valuable type-strain genomes for metagenomic binning, comparative biology and taxonomic classification.</title>
        <authorList>
            <person name="Goeker M."/>
        </authorList>
    </citation>
    <scope>NUCLEOTIDE SEQUENCE [LARGE SCALE GENOMIC DNA]</scope>
    <source>
        <strain evidence="5 6">DSM 103725</strain>
    </source>
</reference>
<dbReference type="EMBL" id="JACHGY010000001">
    <property type="protein sequence ID" value="MBB6430718.1"/>
    <property type="molecule type" value="Genomic_DNA"/>
</dbReference>
<dbReference type="Gene3D" id="3.40.1190.20">
    <property type="match status" value="1"/>
</dbReference>
<dbReference type="AlphaFoldDB" id="A0A7X0H7I4"/>
<dbReference type="EC" id="2.7.1.45" evidence="5"/>
<dbReference type="Pfam" id="PF00294">
    <property type="entry name" value="PfkB"/>
    <property type="match status" value="1"/>
</dbReference>
<evidence type="ECO:0000256" key="2">
    <source>
        <dbReference type="ARBA" id="ARBA00022679"/>
    </source>
</evidence>
<keyword evidence="2 5" id="KW-0808">Transferase</keyword>
<evidence type="ECO:0000259" key="4">
    <source>
        <dbReference type="Pfam" id="PF00294"/>
    </source>
</evidence>
<gene>
    <name evidence="5" type="ORF">HNQ40_002524</name>
</gene>
<dbReference type="Proteomes" id="UP000541810">
    <property type="component" value="Unassembled WGS sequence"/>
</dbReference>
<proteinExistence type="inferred from homology"/>
<organism evidence="5 6">
    <name type="scientific">Algisphaera agarilytica</name>
    <dbReference type="NCBI Taxonomy" id="1385975"/>
    <lineage>
        <taxon>Bacteria</taxon>
        <taxon>Pseudomonadati</taxon>
        <taxon>Planctomycetota</taxon>
        <taxon>Phycisphaerae</taxon>
        <taxon>Phycisphaerales</taxon>
        <taxon>Phycisphaeraceae</taxon>
        <taxon>Algisphaera</taxon>
    </lineage>
</organism>
<keyword evidence="6" id="KW-1185">Reference proteome</keyword>